<sequence length="630" mass="70390">MSSILSNVLPAPEDPVLSVHIFQFKDLHPSYIFIIGSILPFYERVDHFLLQAFNLICMVTKQVIFACRDDPCPVKLNLIAGAYRTEEGKPLVLEVVRKAEQQLANDLSCDKGYLPIDGLADFNKLSAKLILGDDSHAVEENRVVTIQCLSGTGSLRVGAEFLAKHHQQRVVFVPNPTWGNHPFIFTLAGLSVEYFRYYDPQTRGLDFEGMLEDLGAAPSGAIVVLQSCAHNPTGIDPTLEQWEKIRQIVRSKGLLPFFDNAYQVRCTTFALWLFSFCYKDSFRFLGSHAVEENRVVTIQCLSGTGSLRVGAEFLAKHHQQRVVFVPNPTWGNHPFIFTLAGLSVEYFRYYDPQTRGLDFEGMLEDLGAAPSGAIVVLQSCAHNPTGIDPTLEQWEKIRQIVRSKGLLPFFDNAYQGFASGNLDSDAQSVRMFVADGGECLIAQSFAKNMGLYGERIGALTIVCTSQDVARKIHSQVLLVVRPMYLSPPIHGASIVTTILKNRYQVLLVVRPMYLSPPIHGASIVTTILKNSDMYKDWTIELKGMADRIISMRQQLYEAIQARGTPGDWSHIIKQIGMFSFTGLNEKQVRWMAKEYHIYMTYDGRISIASLSSKTVPQLADAIHAAVTRLA</sequence>
<evidence type="ECO:0000256" key="3">
    <source>
        <dbReference type="ARBA" id="ARBA00011738"/>
    </source>
</evidence>
<accession>A0ABQ7DS53</accession>
<dbReference type="PANTHER" id="PTHR11879">
    <property type="entry name" value="ASPARTATE AMINOTRANSFERASE"/>
    <property type="match status" value="1"/>
</dbReference>
<comment type="subunit">
    <text evidence="3 8">Homodimer.</text>
</comment>
<dbReference type="Gene3D" id="3.90.1150.10">
    <property type="entry name" value="Aspartate Aminotransferase, domain 1"/>
    <property type="match status" value="1"/>
</dbReference>
<keyword evidence="6" id="KW-0663">Pyridoxal phosphate</keyword>
<dbReference type="Pfam" id="PF00155">
    <property type="entry name" value="Aminotran_1_2"/>
    <property type="match status" value="3"/>
</dbReference>
<evidence type="ECO:0000256" key="8">
    <source>
        <dbReference type="RuleBase" id="RU000480"/>
    </source>
</evidence>
<evidence type="ECO:0000256" key="4">
    <source>
        <dbReference type="ARBA" id="ARBA00022576"/>
    </source>
</evidence>
<evidence type="ECO:0000313" key="11">
    <source>
        <dbReference type="Proteomes" id="UP000266723"/>
    </source>
</evidence>
<dbReference type="InterPro" id="IPR015421">
    <property type="entry name" value="PyrdxlP-dep_Trfase_major"/>
</dbReference>
<dbReference type="InterPro" id="IPR000796">
    <property type="entry name" value="Asp_trans"/>
</dbReference>
<protein>
    <recommendedName>
        <fullName evidence="8">Aspartate aminotransferase</fullName>
        <ecNumber evidence="8">2.6.1.1</ecNumber>
    </recommendedName>
</protein>
<dbReference type="PRINTS" id="PR00799">
    <property type="entry name" value="TRANSAMINASE"/>
</dbReference>
<dbReference type="InterPro" id="IPR004838">
    <property type="entry name" value="NHTrfase_class1_PyrdxlP-BS"/>
</dbReference>
<keyword evidence="4 8" id="KW-0032">Aminotransferase</keyword>
<reference evidence="10 11" key="1">
    <citation type="journal article" date="2020" name="BMC Genomics">
        <title>Intraspecific diversification of the crop wild relative Brassica cretica Lam. using demographic model selection.</title>
        <authorList>
            <person name="Kioukis A."/>
            <person name="Michalopoulou V.A."/>
            <person name="Briers L."/>
            <person name="Pirintsos S."/>
            <person name="Studholme D.J."/>
            <person name="Pavlidis P."/>
            <person name="Sarris P.F."/>
        </authorList>
    </citation>
    <scope>NUCLEOTIDE SEQUENCE [LARGE SCALE GENOMIC DNA]</scope>
    <source>
        <strain evidence="11">cv. PFS-1207/04</strain>
    </source>
</reference>
<dbReference type="PROSITE" id="PS00105">
    <property type="entry name" value="AA_TRANSFER_CLASS_1"/>
    <property type="match status" value="1"/>
</dbReference>
<dbReference type="Gene3D" id="3.40.640.10">
    <property type="entry name" value="Type I PLP-dependent aspartate aminotransferase-like (Major domain)"/>
    <property type="match status" value="2"/>
</dbReference>
<evidence type="ECO:0000256" key="5">
    <source>
        <dbReference type="ARBA" id="ARBA00022679"/>
    </source>
</evidence>
<name>A0ABQ7DS53_BRACR</name>
<feature type="domain" description="Aminotransferase class I/classII large" evidence="9">
    <location>
        <begin position="283"/>
        <end position="503"/>
    </location>
</feature>
<dbReference type="InterPro" id="IPR015424">
    <property type="entry name" value="PyrdxlP-dep_Trfase"/>
</dbReference>
<evidence type="ECO:0000256" key="2">
    <source>
        <dbReference type="ARBA" id="ARBA00007441"/>
    </source>
</evidence>
<feature type="domain" description="Aminotransferase class I/classII large" evidence="9">
    <location>
        <begin position="75"/>
        <end position="265"/>
    </location>
</feature>
<evidence type="ECO:0000256" key="7">
    <source>
        <dbReference type="ARBA" id="ARBA00049185"/>
    </source>
</evidence>
<gene>
    <name evidence="10" type="ORF">DY000_02034295</name>
</gene>
<comment type="catalytic activity">
    <reaction evidence="7 8">
        <text>L-aspartate + 2-oxoglutarate = oxaloacetate + L-glutamate</text>
        <dbReference type="Rhea" id="RHEA:21824"/>
        <dbReference type="ChEBI" id="CHEBI:16452"/>
        <dbReference type="ChEBI" id="CHEBI:16810"/>
        <dbReference type="ChEBI" id="CHEBI:29985"/>
        <dbReference type="ChEBI" id="CHEBI:29991"/>
        <dbReference type="EC" id="2.6.1.1"/>
    </reaction>
</comment>
<evidence type="ECO:0000313" key="10">
    <source>
        <dbReference type="EMBL" id="KAF3580070.1"/>
    </source>
</evidence>
<comment type="cofactor">
    <cofactor evidence="1">
        <name>pyridoxal 5'-phosphate</name>
        <dbReference type="ChEBI" id="CHEBI:597326"/>
    </cofactor>
</comment>
<proteinExistence type="inferred from homology"/>
<keyword evidence="5 8" id="KW-0808">Transferase</keyword>
<dbReference type="PANTHER" id="PTHR11879:SF56">
    <property type="entry name" value="ASPARTATE AMINOTRANSFERASE"/>
    <property type="match status" value="1"/>
</dbReference>
<comment type="similarity">
    <text evidence="2">Belongs to the class-I pyridoxal-phosphate-dependent aminotransferase family.</text>
</comment>
<feature type="domain" description="Aminotransferase class I/classII large" evidence="9">
    <location>
        <begin position="505"/>
        <end position="622"/>
    </location>
</feature>
<dbReference type="Proteomes" id="UP000266723">
    <property type="component" value="Unassembled WGS sequence"/>
</dbReference>
<organism evidence="10 11">
    <name type="scientific">Brassica cretica</name>
    <name type="common">Mustard</name>
    <dbReference type="NCBI Taxonomy" id="69181"/>
    <lineage>
        <taxon>Eukaryota</taxon>
        <taxon>Viridiplantae</taxon>
        <taxon>Streptophyta</taxon>
        <taxon>Embryophyta</taxon>
        <taxon>Tracheophyta</taxon>
        <taxon>Spermatophyta</taxon>
        <taxon>Magnoliopsida</taxon>
        <taxon>eudicotyledons</taxon>
        <taxon>Gunneridae</taxon>
        <taxon>Pentapetalae</taxon>
        <taxon>rosids</taxon>
        <taxon>malvids</taxon>
        <taxon>Brassicales</taxon>
        <taxon>Brassicaceae</taxon>
        <taxon>Brassiceae</taxon>
        <taxon>Brassica</taxon>
    </lineage>
</organism>
<keyword evidence="11" id="KW-1185">Reference proteome</keyword>
<dbReference type="InterPro" id="IPR004839">
    <property type="entry name" value="Aminotransferase_I/II_large"/>
</dbReference>
<evidence type="ECO:0000256" key="1">
    <source>
        <dbReference type="ARBA" id="ARBA00001933"/>
    </source>
</evidence>
<comment type="caution">
    <text evidence="10">The sequence shown here is derived from an EMBL/GenBank/DDBJ whole genome shotgun (WGS) entry which is preliminary data.</text>
</comment>
<evidence type="ECO:0000256" key="6">
    <source>
        <dbReference type="ARBA" id="ARBA00022898"/>
    </source>
</evidence>
<dbReference type="EMBL" id="QGKV02000649">
    <property type="protein sequence ID" value="KAF3580070.1"/>
    <property type="molecule type" value="Genomic_DNA"/>
</dbReference>
<evidence type="ECO:0000259" key="9">
    <source>
        <dbReference type="Pfam" id="PF00155"/>
    </source>
</evidence>
<dbReference type="SUPFAM" id="SSF53383">
    <property type="entry name" value="PLP-dependent transferases"/>
    <property type="match status" value="3"/>
</dbReference>
<comment type="miscellaneous">
    <text evidence="8">In eukaryotes there are cytoplasmic, mitochondrial and chloroplastic isozymes.</text>
</comment>
<dbReference type="InterPro" id="IPR015422">
    <property type="entry name" value="PyrdxlP-dep_Trfase_small"/>
</dbReference>
<dbReference type="CDD" id="cd00609">
    <property type="entry name" value="AAT_like"/>
    <property type="match status" value="2"/>
</dbReference>
<dbReference type="EC" id="2.6.1.1" evidence="8"/>